<dbReference type="GO" id="GO:0004252">
    <property type="term" value="F:serine-type endopeptidase activity"/>
    <property type="evidence" value="ECO:0007669"/>
    <property type="project" value="InterPro"/>
</dbReference>
<accession>A0A258D481</accession>
<gene>
    <name evidence="2" type="ORF">B7Z12_11730</name>
</gene>
<dbReference type="InterPro" id="IPR019533">
    <property type="entry name" value="Peptidase_S26"/>
</dbReference>
<sequence>MARVALFTPRGRWLVGPAALALAALAAPVLLDPVPRLVWNTSASAPIGLWRVFPDAPVQVGDMVAATAPPAARKLAAQRHYLPANVPLIKRVAAAKGDKVCAVGPWLEVNDRPVALRRATDRQGRRLPWWRGCQRLSGDQVLLLAPSPESFDGRYFGPVDRSRIIGKATLLWRR</sequence>
<dbReference type="Pfam" id="PF10502">
    <property type="entry name" value="Peptidase_S26"/>
    <property type="match status" value="1"/>
</dbReference>
<evidence type="ECO:0000259" key="1">
    <source>
        <dbReference type="Pfam" id="PF10502"/>
    </source>
</evidence>
<protein>
    <submittedName>
        <fullName evidence="2">S26 family signal peptidase</fullName>
    </submittedName>
</protein>
<comment type="caution">
    <text evidence="2">The sequence shown here is derived from an EMBL/GenBank/DDBJ whole genome shotgun (WGS) entry which is preliminary data.</text>
</comment>
<feature type="domain" description="Peptidase S26" evidence="1">
    <location>
        <begin position="18"/>
        <end position="172"/>
    </location>
</feature>
<evidence type="ECO:0000313" key="2">
    <source>
        <dbReference type="EMBL" id="OYX02611.1"/>
    </source>
</evidence>
<name>A0A258D481_CAUVI</name>
<dbReference type="AlphaFoldDB" id="A0A258D481"/>
<reference evidence="2 3" key="1">
    <citation type="submission" date="2017-03" db="EMBL/GenBank/DDBJ databases">
        <title>Lifting the veil on microbial sulfur biogeochemistry in mining wastewaters.</title>
        <authorList>
            <person name="Kantor R.S."/>
            <person name="Colenbrander Nelson T."/>
            <person name="Marshall S."/>
            <person name="Bennett D."/>
            <person name="Apte S."/>
            <person name="Camacho D."/>
            <person name="Thomas B.C."/>
            <person name="Warren L.A."/>
            <person name="Banfield J.F."/>
        </authorList>
    </citation>
    <scope>NUCLEOTIDE SEQUENCE [LARGE SCALE GENOMIC DNA]</scope>
    <source>
        <strain evidence="2">32-67-7</strain>
    </source>
</reference>
<evidence type="ECO:0000313" key="3">
    <source>
        <dbReference type="Proteomes" id="UP000215616"/>
    </source>
</evidence>
<dbReference type="Proteomes" id="UP000215616">
    <property type="component" value="Unassembled WGS sequence"/>
</dbReference>
<dbReference type="SUPFAM" id="SSF51306">
    <property type="entry name" value="LexA/Signal peptidase"/>
    <property type="match status" value="1"/>
</dbReference>
<dbReference type="InterPro" id="IPR036286">
    <property type="entry name" value="LexA/Signal_pep-like_sf"/>
</dbReference>
<dbReference type="GO" id="GO:0006465">
    <property type="term" value="P:signal peptide processing"/>
    <property type="evidence" value="ECO:0007669"/>
    <property type="project" value="InterPro"/>
</dbReference>
<dbReference type="Gene3D" id="2.10.109.10">
    <property type="entry name" value="Umud Fragment, subunit A"/>
    <property type="match status" value="1"/>
</dbReference>
<proteinExistence type="predicted"/>
<dbReference type="EMBL" id="NCDQ01000180">
    <property type="protein sequence ID" value="OYX02611.1"/>
    <property type="molecule type" value="Genomic_DNA"/>
</dbReference>
<organism evidence="2 3">
    <name type="scientific">Caulobacter vibrioides</name>
    <name type="common">Caulobacter crescentus</name>
    <dbReference type="NCBI Taxonomy" id="155892"/>
    <lineage>
        <taxon>Bacteria</taxon>
        <taxon>Pseudomonadati</taxon>
        <taxon>Pseudomonadota</taxon>
        <taxon>Alphaproteobacteria</taxon>
        <taxon>Caulobacterales</taxon>
        <taxon>Caulobacteraceae</taxon>
        <taxon>Caulobacter</taxon>
    </lineage>
</organism>